<evidence type="ECO:0000313" key="2">
    <source>
        <dbReference type="EMBL" id="AEA12585.1"/>
    </source>
</evidence>
<name>F2L0A3_THEU7</name>
<evidence type="ECO:0000259" key="1">
    <source>
        <dbReference type="Pfam" id="PF07992"/>
    </source>
</evidence>
<dbReference type="Pfam" id="PF07992">
    <property type="entry name" value="Pyr_redox_2"/>
    <property type="match status" value="1"/>
</dbReference>
<accession>F2L0A3</accession>
<organism evidence="2 3">
    <name type="scientific">Thermoproteus uzoniensis (strain 768-20)</name>
    <dbReference type="NCBI Taxonomy" id="999630"/>
    <lineage>
        <taxon>Archaea</taxon>
        <taxon>Thermoproteota</taxon>
        <taxon>Thermoprotei</taxon>
        <taxon>Thermoproteales</taxon>
        <taxon>Thermoproteaceae</taxon>
        <taxon>Thermoproteus</taxon>
    </lineage>
</organism>
<dbReference type="STRING" id="999630.TUZN_1105"/>
<reference evidence="2 3" key="1">
    <citation type="journal article" date="2011" name="J. Bacteriol.">
        <title>Complete genome sequence of the thermoacidophilic crenarchaeon Thermoproteus uzoniensis 768-20.</title>
        <authorList>
            <person name="Mardanov A.V."/>
            <person name="Gumerov V.M."/>
            <person name="Beletsky A.V."/>
            <person name="Prokofeva M.I."/>
            <person name="Bonch-Osmolovskaya E.A."/>
            <person name="Ravin N.V."/>
            <person name="Skryabin K.G."/>
        </authorList>
    </citation>
    <scope>NUCLEOTIDE SEQUENCE [LARGE SCALE GENOMIC DNA]</scope>
    <source>
        <strain evidence="2 3">768-20</strain>
    </source>
</reference>
<dbReference type="AlphaFoldDB" id="F2L0A3"/>
<reference key="2">
    <citation type="submission" date="2011-03" db="EMBL/GenBank/DDBJ databases">
        <title>Complete genome sequence of the thermoacidophilic crenarchaeon Thermoproteus uzoniensis 768-20.</title>
        <authorList>
            <person name="Mardanov A.V."/>
            <person name="Gumerov V.M."/>
            <person name="Beletsky A.V."/>
            <person name="Prokofeva M.I."/>
            <person name="Bonch-Osmolovskaya E.A."/>
            <person name="Ravin N.V."/>
            <person name="Skryabin K.G."/>
        </authorList>
    </citation>
    <scope>NUCLEOTIDE SEQUENCE</scope>
    <source>
        <strain>768-20</strain>
    </source>
</reference>
<dbReference type="HOGENOM" id="CLU_030742_5_0_2"/>
<dbReference type="InterPro" id="IPR036188">
    <property type="entry name" value="FAD/NAD-bd_sf"/>
</dbReference>
<dbReference type="eggNOG" id="arCOG01064">
    <property type="taxonomic scope" value="Archaea"/>
</dbReference>
<dbReference type="SUPFAM" id="SSF51905">
    <property type="entry name" value="FAD/NAD(P)-binding domain"/>
    <property type="match status" value="2"/>
</dbReference>
<dbReference type="PANTHER" id="PTHR43755">
    <property type="match status" value="1"/>
</dbReference>
<dbReference type="Gene3D" id="3.50.50.60">
    <property type="entry name" value="FAD/NAD(P)-binding domain"/>
    <property type="match status" value="2"/>
</dbReference>
<gene>
    <name evidence="2" type="ordered locus">TUZN_1105</name>
</gene>
<proteinExistence type="predicted"/>
<evidence type="ECO:0000313" key="3">
    <source>
        <dbReference type="Proteomes" id="UP000008138"/>
    </source>
</evidence>
<sequence length="384" mass="42189">MGGSMKSIVVVGGGVGGLFTANKLASKLSAELRRGEVSLTVVEPQEQQVYQPGFLYVPFKELGPDVMFRRVDRLVSPLIRLEREPAARIDMANKKVVLQSGRELKYDYLVAATGSVVKTEAFPGFGEVWHTLWTYEGAKRLREALRKFNGGTIAVSVTSTPYKCPVAPYEFLGLLNDYLMATGLRAKTKVVFTTVAPHLHAQPQVNKFLEEALSMWGFEYRVNFKINAVEPGKLSGPEEIKADLIIAVPPHGGAKVVVESGIVDQAGWIPVDKNTLQIQAQVATGAEYALGDATNLPVPKAGAVAHFQSEVVASRIAEEIQLGHSDTTYDGRVICFILTGFEEATQVSWNYENPAKRPPPPSRFFVRLKDMTNYSIWSVMRCGL</sequence>
<dbReference type="EMBL" id="CP002590">
    <property type="protein sequence ID" value="AEA12585.1"/>
    <property type="molecule type" value="Genomic_DNA"/>
</dbReference>
<dbReference type="KEGG" id="tuz:TUZN_1105"/>
<keyword evidence="3" id="KW-1185">Reference proteome</keyword>
<feature type="domain" description="FAD/NAD(P)-binding" evidence="1">
    <location>
        <begin position="7"/>
        <end position="296"/>
    </location>
</feature>
<dbReference type="Proteomes" id="UP000008138">
    <property type="component" value="Chromosome"/>
</dbReference>
<protein>
    <submittedName>
        <fullName evidence="2">Flavoprotein reductase, putative</fullName>
    </submittedName>
</protein>
<dbReference type="GO" id="GO:0016491">
    <property type="term" value="F:oxidoreductase activity"/>
    <property type="evidence" value="ECO:0007669"/>
    <property type="project" value="InterPro"/>
</dbReference>
<dbReference type="InterPro" id="IPR023753">
    <property type="entry name" value="FAD/NAD-binding_dom"/>
</dbReference>
<dbReference type="PANTHER" id="PTHR43755:SF1">
    <property type="entry name" value="FAD-DEPENDENT PYRIDINE NUCLEOTIDE-DISULPHIDE OXIDOREDUCTASE"/>
    <property type="match status" value="1"/>
</dbReference>
<dbReference type="InterPro" id="IPR052541">
    <property type="entry name" value="SQRD"/>
</dbReference>